<gene>
    <name evidence="2" type="ORF">PAA8504_00283</name>
</gene>
<protein>
    <submittedName>
        <fullName evidence="2">Uncharacterized protein</fullName>
    </submittedName>
</protein>
<dbReference type="Proteomes" id="UP000244912">
    <property type="component" value="Unassembled WGS sequence"/>
</dbReference>
<feature type="transmembrane region" description="Helical" evidence="1">
    <location>
        <begin position="12"/>
        <end position="33"/>
    </location>
</feature>
<evidence type="ECO:0000313" key="2">
    <source>
        <dbReference type="EMBL" id="SPJ22489.1"/>
    </source>
</evidence>
<organism evidence="2 3">
    <name type="scientific">Palleronia abyssalis</name>
    <dbReference type="NCBI Taxonomy" id="1501240"/>
    <lineage>
        <taxon>Bacteria</taxon>
        <taxon>Pseudomonadati</taxon>
        <taxon>Pseudomonadota</taxon>
        <taxon>Alphaproteobacteria</taxon>
        <taxon>Rhodobacterales</taxon>
        <taxon>Roseobacteraceae</taxon>
        <taxon>Palleronia</taxon>
    </lineage>
</organism>
<keyword evidence="1" id="KW-0812">Transmembrane</keyword>
<dbReference type="EMBL" id="ONZF01000001">
    <property type="protein sequence ID" value="SPJ22489.1"/>
    <property type="molecule type" value="Genomic_DNA"/>
</dbReference>
<keyword evidence="1" id="KW-1133">Transmembrane helix</keyword>
<sequence length="47" mass="5045">MMMGCCTATGMVFGLLGMLTPLIAIGAVGYLFVARPKDPRTWRGALR</sequence>
<reference evidence="3" key="1">
    <citation type="submission" date="2018-03" db="EMBL/GenBank/DDBJ databases">
        <authorList>
            <person name="Rodrigo-Torres L."/>
            <person name="Arahal R. D."/>
            <person name="Lucena T."/>
        </authorList>
    </citation>
    <scope>NUCLEOTIDE SEQUENCE [LARGE SCALE GENOMIC DNA]</scope>
    <source>
        <strain evidence="3">CECT 8504</strain>
    </source>
</reference>
<evidence type="ECO:0000313" key="3">
    <source>
        <dbReference type="Proteomes" id="UP000244912"/>
    </source>
</evidence>
<dbReference type="AlphaFoldDB" id="A0A2R8BQQ9"/>
<evidence type="ECO:0000256" key="1">
    <source>
        <dbReference type="SAM" id="Phobius"/>
    </source>
</evidence>
<dbReference type="RefSeq" id="WP_181375660.1">
    <property type="nucleotide sequence ID" value="NZ_ONZF01000001.1"/>
</dbReference>
<name>A0A2R8BQQ9_9RHOB</name>
<keyword evidence="3" id="KW-1185">Reference proteome</keyword>
<accession>A0A2R8BQQ9</accession>
<proteinExistence type="predicted"/>
<keyword evidence="1" id="KW-0472">Membrane</keyword>